<feature type="binding site" evidence="9">
    <location>
        <position position="158"/>
    </location>
    <ligand>
        <name>substrate</name>
    </ligand>
</feature>
<keyword evidence="3 9" id="KW-0028">Amino-acid biosynthesis</keyword>
<comment type="function">
    <text evidence="9">Catalyzes the ATP-dependent phosphorylation of N-acetyl-L-glutamate.</text>
</comment>
<evidence type="ECO:0000256" key="4">
    <source>
        <dbReference type="ARBA" id="ARBA00022679"/>
    </source>
</evidence>
<dbReference type="InterPro" id="IPR036393">
    <property type="entry name" value="AceGlu_kinase-like_sf"/>
</dbReference>
<protein>
    <recommendedName>
        <fullName evidence="9">Acetylglutamate kinase</fullName>
        <ecNumber evidence="9">2.7.2.8</ecNumber>
    </recommendedName>
    <alternativeName>
        <fullName evidence="9">N-acetyl-L-glutamate 5-phosphotransferase</fullName>
    </alternativeName>
    <alternativeName>
        <fullName evidence="9">NAG kinase</fullName>
        <shortName evidence="9">NAGK</shortName>
    </alternativeName>
</protein>
<gene>
    <name evidence="9 11" type="primary">argB</name>
    <name evidence="11" type="ORF">ACFP85_01160</name>
</gene>
<dbReference type="InterPro" id="IPR037528">
    <property type="entry name" value="ArgB"/>
</dbReference>
<evidence type="ECO:0000256" key="8">
    <source>
        <dbReference type="ARBA" id="ARBA00048141"/>
    </source>
</evidence>
<name>A0ABW1XJ17_9ALTE</name>
<dbReference type="EC" id="2.7.2.8" evidence="9"/>
<keyword evidence="7 9" id="KW-0067">ATP-binding</keyword>
<feature type="site" description="Transition state stabilizer" evidence="9">
    <location>
        <position position="10"/>
    </location>
</feature>
<comment type="catalytic activity">
    <reaction evidence="8 9">
        <text>N-acetyl-L-glutamate + ATP = N-acetyl-L-glutamyl 5-phosphate + ADP</text>
        <dbReference type="Rhea" id="RHEA:14629"/>
        <dbReference type="ChEBI" id="CHEBI:30616"/>
        <dbReference type="ChEBI" id="CHEBI:44337"/>
        <dbReference type="ChEBI" id="CHEBI:57936"/>
        <dbReference type="ChEBI" id="CHEBI:456216"/>
        <dbReference type="EC" id="2.7.2.8"/>
    </reaction>
</comment>
<dbReference type="PANTHER" id="PTHR23342">
    <property type="entry name" value="N-ACETYLGLUTAMATE SYNTHASE"/>
    <property type="match status" value="1"/>
</dbReference>
<evidence type="ECO:0000259" key="10">
    <source>
        <dbReference type="Pfam" id="PF00696"/>
    </source>
</evidence>
<dbReference type="PIRSF" id="PIRSF000728">
    <property type="entry name" value="NAGK"/>
    <property type="match status" value="1"/>
</dbReference>
<feature type="domain" description="Aspartate/glutamate/uridylate kinase" evidence="10">
    <location>
        <begin position="7"/>
        <end position="235"/>
    </location>
</feature>
<accession>A0ABW1XJ17</accession>
<dbReference type="Proteomes" id="UP001596364">
    <property type="component" value="Unassembled WGS sequence"/>
</dbReference>
<evidence type="ECO:0000256" key="5">
    <source>
        <dbReference type="ARBA" id="ARBA00022741"/>
    </source>
</evidence>
<dbReference type="NCBIfam" id="TIGR00761">
    <property type="entry name" value="argB"/>
    <property type="match status" value="1"/>
</dbReference>
<keyword evidence="9" id="KW-0963">Cytoplasm</keyword>
<dbReference type="SUPFAM" id="SSF53633">
    <property type="entry name" value="Carbamate kinase-like"/>
    <property type="match status" value="1"/>
</dbReference>
<evidence type="ECO:0000256" key="9">
    <source>
        <dbReference type="HAMAP-Rule" id="MF_00082"/>
    </source>
</evidence>
<dbReference type="PANTHER" id="PTHR23342:SF0">
    <property type="entry name" value="N-ACETYLGLUTAMATE SYNTHASE, MITOCHONDRIAL"/>
    <property type="match status" value="1"/>
</dbReference>
<evidence type="ECO:0000313" key="11">
    <source>
        <dbReference type="EMBL" id="MFC6438770.1"/>
    </source>
</evidence>
<dbReference type="Pfam" id="PF00696">
    <property type="entry name" value="AA_kinase"/>
    <property type="match status" value="1"/>
</dbReference>
<evidence type="ECO:0000256" key="6">
    <source>
        <dbReference type="ARBA" id="ARBA00022777"/>
    </source>
</evidence>
<dbReference type="InterPro" id="IPR001048">
    <property type="entry name" value="Asp/Glu/Uridylate_kinase"/>
</dbReference>
<sequence length="261" mass="27389">MSVVNPLVIKIGGALLDSSAELDGLFQLVSKLQKQRAVVLVHGGGKLVDEWLHALGKTTTKINGLRVTPEDQIEYVSGALAGTANKKLVGIAAKYHFNAVGLSLADGDIAICQQLDPALQCVGRASPKGNRLLSTLLAAGFVPVISSIGADSHGQLLNVNADQAAVVVAQALSAQMLLLSDVPGVLDRQKQLIAELDQAAIHQLIAEGVIKDGMQVKVEAALDTANLLGQEVIIAGWRDIQALHALLDGEQVGTRIVPTRF</sequence>
<feature type="binding site" evidence="9">
    <location>
        <position position="66"/>
    </location>
    <ligand>
        <name>substrate</name>
    </ligand>
</feature>
<keyword evidence="4 9" id="KW-0808">Transferase</keyword>
<keyword evidence="6 9" id="KW-0418">Kinase</keyword>
<dbReference type="InterPro" id="IPR004662">
    <property type="entry name" value="AcgluKinase_fam"/>
</dbReference>
<organism evidence="11 12">
    <name type="scientific">Pseudobowmanella zhangzhouensis</name>
    <dbReference type="NCBI Taxonomy" id="1537679"/>
    <lineage>
        <taxon>Bacteria</taxon>
        <taxon>Pseudomonadati</taxon>
        <taxon>Pseudomonadota</taxon>
        <taxon>Gammaproteobacteria</taxon>
        <taxon>Alteromonadales</taxon>
        <taxon>Alteromonadaceae</taxon>
    </lineage>
</organism>
<evidence type="ECO:0000256" key="1">
    <source>
        <dbReference type="ARBA" id="ARBA00004828"/>
    </source>
</evidence>
<dbReference type="RefSeq" id="WP_371414279.1">
    <property type="nucleotide sequence ID" value="NZ_JBHSUS010000001.1"/>
</dbReference>
<comment type="subcellular location">
    <subcellularLocation>
        <location evidence="9">Cytoplasm</location>
    </subcellularLocation>
</comment>
<dbReference type="HAMAP" id="MF_00082">
    <property type="entry name" value="ArgB"/>
    <property type="match status" value="1"/>
</dbReference>
<reference evidence="12" key="1">
    <citation type="journal article" date="2019" name="Int. J. Syst. Evol. Microbiol.">
        <title>The Global Catalogue of Microorganisms (GCM) 10K type strain sequencing project: providing services to taxonomists for standard genome sequencing and annotation.</title>
        <authorList>
            <consortium name="The Broad Institute Genomics Platform"/>
            <consortium name="The Broad Institute Genome Sequencing Center for Infectious Disease"/>
            <person name="Wu L."/>
            <person name="Ma J."/>
        </authorList>
    </citation>
    <scope>NUCLEOTIDE SEQUENCE [LARGE SCALE GENOMIC DNA]</scope>
    <source>
        <strain evidence="12">CGMCC 1.16031</strain>
    </source>
</reference>
<proteinExistence type="inferred from homology"/>
<comment type="similarity">
    <text evidence="9">Belongs to the acetylglutamate kinase family. ArgB subfamily.</text>
</comment>
<evidence type="ECO:0000313" key="12">
    <source>
        <dbReference type="Proteomes" id="UP001596364"/>
    </source>
</evidence>
<keyword evidence="2 9" id="KW-0055">Arginine biosynthesis</keyword>
<comment type="pathway">
    <text evidence="1 9">Amino-acid biosynthesis; L-arginine biosynthesis; N(2)-acetyl-L-ornithine from L-glutamate: step 2/4.</text>
</comment>
<dbReference type="GO" id="GO:0003991">
    <property type="term" value="F:acetylglutamate kinase activity"/>
    <property type="evidence" value="ECO:0007669"/>
    <property type="project" value="UniProtKB-EC"/>
</dbReference>
<keyword evidence="5 9" id="KW-0547">Nucleotide-binding</keyword>
<feature type="binding site" evidence="9">
    <location>
        <begin position="44"/>
        <end position="45"/>
    </location>
    <ligand>
        <name>substrate</name>
    </ligand>
</feature>
<dbReference type="Gene3D" id="3.40.1160.10">
    <property type="entry name" value="Acetylglutamate kinase-like"/>
    <property type="match status" value="1"/>
</dbReference>
<evidence type="ECO:0000256" key="3">
    <source>
        <dbReference type="ARBA" id="ARBA00022605"/>
    </source>
</evidence>
<dbReference type="EMBL" id="JBHSUS010000001">
    <property type="protein sequence ID" value="MFC6438770.1"/>
    <property type="molecule type" value="Genomic_DNA"/>
</dbReference>
<feature type="site" description="Transition state stabilizer" evidence="9">
    <location>
        <position position="217"/>
    </location>
</feature>
<keyword evidence="12" id="KW-1185">Reference proteome</keyword>
<comment type="caution">
    <text evidence="11">The sequence shown here is derived from an EMBL/GenBank/DDBJ whole genome shotgun (WGS) entry which is preliminary data.</text>
</comment>
<evidence type="ECO:0000256" key="2">
    <source>
        <dbReference type="ARBA" id="ARBA00022571"/>
    </source>
</evidence>
<evidence type="ECO:0000256" key="7">
    <source>
        <dbReference type="ARBA" id="ARBA00022840"/>
    </source>
</evidence>